<reference evidence="2" key="1">
    <citation type="journal article" date="2014" name="Proc. Natl. Acad. Sci. U.S.A.">
        <title>Extensive sampling of basidiomycete genomes demonstrates inadequacy of the white-rot/brown-rot paradigm for wood decay fungi.</title>
        <authorList>
            <person name="Riley R."/>
            <person name="Salamov A.A."/>
            <person name="Brown D.W."/>
            <person name="Nagy L.G."/>
            <person name="Floudas D."/>
            <person name="Held B.W."/>
            <person name="Levasseur A."/>
            <person name="Lombard V."/>
            <person name="Morin E."/>
            <person name="Otillar R."/>
            <person name="Lindquist E.A."/>
            <person name="Sun H."/>
            <person name="LaButti K.M."/>
            <person name="Schmutz J."/>
            <person name="Jabbour D."/>
            <person name="Luo H."/>
            <person name="Baker S.E."/>
            <person name="Pisabarro A.G."/>
            <person name="Walton J.D."/>
            <person name="Blanchette R.A."/>
            <person name="Henrissat B."/>
            <person name="Martin F."/>
            <person name="Cullen D."/>
            <person name="Hibbett D.S."/>
            <person name="Grigoriev I.V."/>
        </authorList>
    </citation>
    <scope>NUCLEOTIDE SEQUENCE [LARGE SCALE GENOMIC DNA]</scope>
    <source>
        <strain evidence="2">FD-172 SS1</strain>
    </source>
</reference>
<evidence type="ECO:0000313" key="1">
    <source>
        <dbReference type="EMBL" id="KDQ17721.1"/>
    </source>
</evidence>
<dbReference type="InParanoid" id="A0A067N1R3"/>
<evidence type="ECO:0000313" key="2">
    <source>
        <dbReference type="Proteomes" id="UP000027195"/>
    </source>
</evidence>
<keyword evidence="2" id="KW-1185">Reference proteome</keyword>
<name>A0A067N1R3_BOTB1</name>
<dbReference type="HOGENOM" id="CLU_2721885_0_0_1"/>
<gene>
    <name evidence="1" type="ORF">BOTBODRAFT_581460</name>
</gene>
<protein>
    <submittedName>
        <fullName evidence="1">Uncharacterized protein</fullName>
    </submittedName>
</protein>
<dbReference type="Proteomes" id="UP000027195">
    <property type="component" value="Unassembled WGS sequence"/>
</dbReference>
<sequence length="72" mass="7885">MLQQQQATAGSSTCEGGMDVGRIWIWIEEPGQKPAESNPPINLTELLPPTINPAPWRHLLETTAKGRHSPVT</sequence>
<dbReference type="AlphaFoldDB" id="A0A067N1R3"/>
<proteinExistence type="predicted"/>
<dbReference type="EMBL" id="KL198023">
    <property type="protein sequence ID" value="KDQ17721.1"/>
    <property type="molecule type" value="Genomic_DNA"/>
</dbReference>
<organism evidence="1 2">
    <name type="scientific">Botryobasidium botryosum (strain FD-172 SS1)</name>
    <dbReference type="NCBI Taxonomy" id="930990"/>
    <lineage>
        <taxon>Eukaryota</taxon>
        <taxon>Fungi</taxon>
        <taxon>Dikarya</taxon>
        <taxon>Basidiomycota</taxon>
        <taxon>Agaricomycotina</taxon>
        <taxon>Agaricomycetes</taxon>
        <taxon>Cantharellales</taxon>
        <taxon>Botryobasidiaceae</taxon>
        <taxon>Botryobasidium</taxon>
    </lineage>
</organism>
<accession>A0A067N1R3</accession>